<keyword evidence="1" id="KW-1133">Transmembrane helix</keyword>
<organism evidence="2 3">
    <name type="scientific">Pedobacter duraquae</name>
    <dbReference type="NCBI Taxonomy" id="425511"/>
    <lineage>
        <taxon>Bacteria</taxon>
        <taxon>Pseudomonadati</taxon>
        <taxon>Bacteroidota</taxon>
        <taxon>Sphingobacteriia</taxon>
        <taxon>Sphingobacteriales</taxon>
        <taxon>Sphingobacteriaceae</taxon>
        <taxon>Pedobacter</taxon>
    </lineage>
</organism>
<name>A0A4R6IPI8_9SPHI</name>
<dbReference type="EMBL" id="SNWM01000001">
    <property type="protein sequence ID" value="TDO23916.1"/>
    <property type="molecule type" value="Genomic_DNA"/>
</dbReference>
<evidence type="ECO:0000313" key="3">
    <source>
        <dbReference type="Proteomes" id="UP000295499"/>
    </source>
</evidence>
<keyword evidence="1" id="KW-0472">Membrane</keyword>
<dbReference type="OrthoDB" id="708468at2"/>
<keyword evidence="1" id="KW-0812">Transmembrane</keyword>
<sequence length="149" mass="16692">MKLTHLSEQEIQRFAELGSNNTELNSHVAECQDCQLSVENYQSMFKAIEEAEVPIFDFDLADLVLAQLPLAKPQYAWLPALAASLSVIFSAALVFYYGSSILEISRGISPIWILIIVCPAVIITALQFFSVYQDYSKKFSILNEHNLAT</sequence>
<reference evidence="2 3" key="1">
    <citation type="submission" date="2019-03" db="EMBL/GenBank/DDBJ databases">
        <title>Genomic Encyclopedia of Archaeal and Bacterial Type Strains, Phase II (KMG-II): from individual species to whole genera.</title>
        <authorList>
            <person name="Goeker M."/>
        </authorList>
    </citation>
    <scope>NUCLEOTIDE SEQUENCE [LARGE SCALE GENOMIC DNA]</scope>
    <source>
        <strain evidence="2 3">DSM 19034</strain>
    </source>
</reference>
<evidence type="ECO:0000313" key="2">
    <source>
        <dbReference type="EMBL" id="TDO23916.1"/>
    </source>
</evidence>
<feature type="transmembrane region" description="Helical" evidence="1">
    <location>
        <begin position="75"/>
        <end position="99"/>
    </location>
</feature>
<dbReference type="Proteomes" id="UP000295499">
    <property type="component" value="Unassembled WGS sequence"/>
</dbReference>
<protein>
    <submittedName>
        <fullName evidence="2">Uncharacterized protein</fullName>
    </submittedName>
</protein>
<proteinExistence type="predicted"/>
<dbReference type="RefSeq" id="WP_133551473.1">
    <property type="nucleotide sequence ID" value="NZ_SNWM01000001.1"/>
</dbReference>
<gene>
    <name evidence="2" type="ORF">CLV32_0202</name>
</gene>
<keyword evidence="3" id="KW-1185">Reference proteome</keyword>
<feature type="transmembrane region" description="Helical" evidence="1">
    <location>
        <begin position="111"/>
        <end position="132"/>
    </location>
</feature>
<evidence type="ECO:0000256" key="1">
    <source>
        <dbReference type="SAM" id="Phobius"/>
    </source>
</evidence>
<dbReference type="AlphaFoldDB" id="A0A4R6IPI8"/>
<comment type="caution">
    <text evidence="2">The sequence shown here is derived from an EMBL/GenBank/DDBJ whole genome shotgun (WGS) entry which is preliminary data.</text>
</comment>
<accession>A0A4R6IPI8</accession>